<dbReference type="AlphaFoldDB" id="A0A3L8DXI4"/>
<name>A0A3L8DXI4_OOCBI</name>
<organism evidence="2">
    <name type="scientific">Ooceraea biroi</name>
    <name type="common">Clonal raider ant</name>
    <name type="synonym">Cerapachys biroi</name>
    <dbReference type="NCBI Taxonomy" id="2015173"/>
    <lineage>
        <taxon>Eukaryota</taxon>
        <taxon>Metazoa</taxon>
        <taxon>Ecdysozoa</taxon>
        <taxon>Arthropoda</taxon>
        <taxon>Hexapoda</taxon>
        <taxon>Insecta</taxon>
        <taxon>Pterygota</taxon>
        <taxon>Neoptera</taxon>
        <taxon>Endopterygota</taxon>
        <taxon>Hymenoptera</taxon>
        <taxon>Apocrita</taxon>
        <taxon>Aculeata</taxon>
        <taxon>Formicoidea</taxon>
        <taxon>Formicidae</taxon>
        <taxon>Dorylinae</taxon>
        <taxon>Ooceraea</taxon>
    </lineage>
</organism>
<dbReference type="EMBL" id="QOIP01000003">
    <property type="protein sequence ID" value="RLU25086.1"/>
    <property type="molecule type" value="Genomic_DNA"/>
</dbReference>
<accession>A0A3L8DXI4</accession>
<reference evidence="2" key="2">
    <citation type="submission" date="2018-07" db="EMBL/GenBank/DDBJ databases">
        <authorList>
            <person name="Mckenzie S.K."/>
            <person name="Kronauer D.J.C."/>
        </authorList>
    </citation>
    <scope>NUCLEOTIDE SEQUENCE</scope>
    <source>
        <strain evidence="2">Clonal line C1</strain>
    </source>
</reference>
<gene>
    <name evidence="2" type="ORF">DMN91_003178</name>
</gene>
<feature type="region of interest" description="Disordered" evidence="1">
    <location>
        <begin position="69"/>
        <end position="102"/>
    </location>
</feature>
<comment type="caution">
    <text evidence="2">The sequence shown here is derived from an EMBL/GenBank/DDBJ whole genome shotgun (WGS) entry which is preliminary data.</text>
</comment>
<reference evidence="2" key="1">
    <citation type="journal article" date="2018" name="Genome Res.">
        <title>The genomic architecture and molecular evolution of ant odorant receptors.</title>
        <authorList>
            <person name="McKenzie S.K."/>
            <person name="Kronauer D.J.C."/>
        </authorList>
    </citation>
    <scope>NUCLEOTIDE SEQUENCE [LARGE SCALE GENOMIC DNA]</scope>
    <source>
        <strain evidence="2">Clonal line C1</strain>
    </source>
</reference>
<proteinExistence type="predicted"/>
<feature type="non-terminal residue" evidence="2">
    <location>
        <position position="102"/>
    </location>
</feature>
<evidence type="ECO:0000256" key="1">
    <source>
        <dbReference type="SAM" id="MobiDB-lite"/>
    </source>
</evidence>
<dbReference type="Proteomes" id="UP000279307">
    <property type="component" value="Chromosome 3"/>
</dbReference>
<sequence>MSLSGGQAQNASIAYRMFKVDRLICHMQCLRAAAKGREEMVKVEAVEEKGKGAVEVGKVLFSHESRILTPRGGAISPGGAGPPASPSPGHYHPPTHSPPLVK</sequence>
<evidence type="ECO:0000313" key="2">
    <source>
        <dbReference type="EMBL" id="RLU25086.1"/>
    </source>
</evidence>
<protein>
    <submittedName>
        <fullName evidence="2">Uncharacterized protein</fullName>
    </submittedName>
</protein>